<evidence type="ECO:0000313" key="2">
    <source>
        <dbReference type="EMBL" id="SUC37509.1"/>
    </source>
</evidence>
<dbReference type="AlphaFoldDB" id="A0A379G8Z6"/>
<proteinExistence type="predicted"/>
<dbReference type="Proteomes" id="UP000254235">
    <property type="component" value="Unassembled WGS sequence"/>
</dbReference>
<protein>
    <recommendedName>
        <fullName evidence="4">Phage replisome organizer, putative, N-terminal region</fullName>
    </recommendedName>
</protein>
<evidence type="ECO:0008006" key="4">
    <source>
        <dbReference type="Google" id="ProtNLM"/>
    </source>
</evidence>
<gene>
    <name evidence="2" type="ORF">NCTC13043_01998</name>
</gene>
<dbReference type="EMBL" id="UGTP01000002">
    <property type="protein sequence ID" value="SUC37509.1"/>
    <property type="molecule type" value="Genomic_DNA"/>
</dbReference>
<dbReference type="RefSeq" id="WP_147278680.1">
    <property type="nucleotide sequence ID" value="NZ_UGTP01000002.1"/>
</dbReference>
<feature type="region of interest" description="Disordered" evidence="1">
    <location>
        <begin position="121"/>
        <end position="147"/>
    </location>
</feature>
<feature type="region of interest" description="Disordered" evidence="1">
    <location>
        <begin position="301"/>
        <end position="328"/>
    </location>
</feature>
<accession>A0A379G8Z6</accession>
<reference evidence="2 3" key="1">
    <citation type="submission" date="2018-06" db="EMBL/GenBank/DDBJ databases">
        <authorList>
            <consortium name="Pathogen Informatics"/>
            <person name="Doyle S."/>
        </authorList>
    </citation>
    <scope>NUCLEOTIDE SEQUENCE [LARGE SCALE GENOMIC DNA]</scope>
    <source>
        <strain evidence="2 3">NCTC13043</strain>
    </source>
</reference>
<evidence type="ECO:0000256" key="1">
    <source>
        <dbReference type="SAM" id="MobiDB-lite"/>
    </source>
</evidence>
<dbReference type="OrthoDB" id="7365718at2"/>
<evidence type="ECO:0000313" key="3">
    <source>
        <dbReference type="Proteomes" id="UP000254235"/>
    </source>
</evidence>
<dbReference type="GeneID" id="78571638"/>
<organism evidence="2 3">
    <name type="scientific">Prevotella pallens</name>
    <dbReference type="NCBI Taxonomy" id="60133"/>
    <lineage>
        <taxon>Bacteria</taxon>
        <taxon>Pseudomonadati</taxon>
        <taxon>Bacteroidota</taxon>
        <taxon>Bacteroidia</taxon>
        <taxon>Bacteroidales</taxon>
        <taxon>Prevotellaceae</taxon>
        <taxon>Prevotella</taxon>
    </lineage>
</organism>
<feature type="compositionally biased region" description="Polar residues" evidence="1">
    <location>
        <begin position="121"/>
        <end position="145"/>
    </location>
</feature>
<sequence length="328" mass="37224">MTNKGWIKLHRQILEWEWSDEPTMVALFVHLLLMANSDEGWRYRGVELKAGQLITSLSRLSEATGITIKALRTRLARLVSTGEISVESCKNYSIITISNYAIYQPMANETANKGQTENIDNTEVTSNANPNGANKRANSGQTKGQSKVEEMGKQRANVNPCKTDNLQGCNSVSGQTKGIPMGKEKGNIQEYNIYISSNNNIDNTIEEIKEKKIIKKESEQIFDEFRKAYKGKKRGLTTEFENFKKKYPKSWKEVLPLLMPALQREEEHRKAAKAAGEFVPQWAMLQTWINQSRWEMEYPEEEKQQVTQVQPTAPAANEYGGDFGGVDY</sequence>
<name>A0A379G8Z6_9BACT</name>